<dbReference type="Gene3D" id="3.30.1010.10">
    <property type="entry name" value="Phosphatidylinositol 3-kinase Catalytic Subunit, Chain A, domain 4"/>
    <property type="match status" value="1"/>
</dbReference>
<dbReference type="InterPro" id="IPR000403">
    <property type="entry name" value="PI3/4_kinase_cat_dom"/>
</dbReference>
<dbReference type="InterPro" id="IPR003152">
    <property type="entry name" value="FATC_dom"/>
</dbReference>
<keyword evidence="5" id="KW-0808">Transferase</keyword>
<dbReference type="Gene3D" id="1.10.1070.11">
    <property type="entry name" value="Phosphatidylinositol 3-/4-kinase, catalytic domain"/>
    <property type="match status" value="1"/>
</dbReference>
<evidence type="ECO:0000256" key="11">
    <source>
        <dbReference type="ARBA" id="ARBA00023242"/>
    </source>
</evidence>
<keyword evidence="6" id="KW-0547">Nucleotide-binding</keyword>
<proteinExistence type="inferred from homology"/>
<keyword evidence="9" id="KW-0067">ATP-binding</keyword>
<dbReference type="Gene3D" id="1.25.10.10">
    <property type="entry name" value="Leucine-rich Repeat Variant"/>
    <property type="match status" value="1"/>
</dbReference>
<reference evidence="18 19" key="1">
    <citation type="journal article" date="2020" name="ISME J.">
        <title>Uncovering the hidden diversity of litter-decomposition mechanisms in mushroom-forming fungi.</title>
        <authorList>
            <person name="Floudas D."/>
            <person name="Bentzer J."/>
            <person name="Ahren D."/>
            <person name="Johansson T."/>
            <person name="Persson P."/>
            <person name="Tunlid A."/>
        </authorList>
    </citation>
    <scope>NUCLEOTIDE SEQUENCE [LARGE SCALE GENOMIC DNA]</scope>
    <source>
        <strain evidence="18 19">CBS 291.85</strain>
    </source>
</reference>
<evidence type="ECO:0000256" key="6">
    <source>
        <dbReference type="ARBA" id="ARBA00022741"/>
    </source>
</evidence>
<dbReference type="Gene3D" id="1.25.40.10">
    <property type="entry name" value="Tetratricopeptide repeat domain"/>
    <property type="match status" value="1"/>
</dbReference>
<dbReference type="OrthoDB" id="381190at2759"/>
<sequence length="2437" mass="275375">MKTEMAQEMPPIPSSSPAIANLYRALRELSDNFDQILQDSLSSADWDGWLECTLNASDHFLRTFTFNDIDWNSQTENIDLVVRTLKIVHNFTDRVAGFLSGRGEQGRNLFRMVLTVCFTLDFWLDTKPPPKYGIPTPVEVRGLAIKAAVSVLRSLGGPVIAAQTRAEPSWKTLRRVVEDLLLVCHDIMEPSSIPAFPVAISPFKHPRMTSFTEPDPFSGTSRDPSIIGYMASEADLPRFLGLALEILFKAIYPPVLSEWFLTDFQPKIREVTTNALHFCLSPSHRSSLELRLRALTDVLGALPFGSSPQINDSYSHIPDKLLRWRLLKGPSLPPQWNAVDDYLINYINSSYFLFSESYFLELVRMLPTVNGQPQLNPDVPPLKVPDSLTVHYLCTCITRFEVPVLQNLGSTIKGVHFDTQQRALVEQTIKQRLSAITVSSQDQNGEAPTFWRAELQDIAQKLLTPEVVDWMDDGDDSRYLQCAIDDIGSQFQQSLSSAPAETRLAVIDQLQALSSLLTRYKPVKTYSLSTLSACRAFCDRLLEGSENDVTSEVRRRLFKVVAVLIQYHALNPSDDTLDHVIRPIYLGMRHKQRIVRMSAGGAFLAVAELLGVSEFTVWGNLDNLFSILYGYMDANVSPQVQETAIITAGKMVSSQNAEVSSQALCFLIAQLKLTNIMLRGTVYLQVQNCAEACGYKTAHPLLQPHFDKIAPFLVSNLANFPILLYETCRLLGITRAVFVTMTMPQTLPPLFAECNEGVLKLIADMVSLSNISQVFLKHPSKILAHIFTLPQQHQVDKALDFINRTVQSDAQRKEIARLNLESLMKRYIVPVLAELIAELGDTDRAVEKQAIAGLRRVKALLTTFKTQGSSQESLGGFLKVYSLGLITWLSDVLHDLHGKKSVEGKRKVLRGMAQMTREIGPSVASIAPQIMATLQTMSGITELSEATIDSWRQFLVTLGSSEIGPHIGPTSAAFVASWPLFTPAAREIAKDILDNIVAQVDPDAAHYIDNLADLSVIPELVETYRRLRELRGSLTPQERLSNILERASTNNIIMATQALHELKTFMYEQRMLILEMASGDMFDPLVGQVLTTLLSLASRDAEEAEPLRLLAFECMAILGAVDPDRCQMNQKDSAMIVKKNFTDEEESITFALHIISDPLVDAFRSTSDIKYQSHLAFIIQELLKFCRFTPALLGIAGHGSLPTKVRSRWASLPKHVTETVAPLLEGKFSFDHKKFDFPPSPPFYHTVSTYREWIQTWTTHLISAASGRTAQEIFGVFIAAVRNRDVSVAHTILPHLVLNILISGKEKDVQSIRTEMLLVLEDQVTPNSISTPDKRLFSAQAVFMLLDHLNKWVRKIRQDRKGFLRSSNKRTRDLTTVFDEQLLKVDSVLSSIDQDLMGNAALKCRAYARSLMSFESCIRTLRDRNPNHKDLPTYYERLHEVYAHLDEPDGMEGISTMILSPSLEHQIRHHETSGRWTSAQSCWEVKLQQDPNNVDSHLGLLRCLRNLGHYDTLRTHVQGVLNRNPAWQSALADFQVESAWLAGAWDDVQRITDNDESETPSLVIARVLLAMRSKDAATILNTLSAARRALGAPVAVAGIRGYHRSYGDFLNLHLTHELELICNSLHDRRSQSRSQRQSLASKNRILSARLEATLPTFRYREAILSMRRTAFTIAEMGQSSRKEEIGRSWLASAKIARKSGQWQTAYSAMLQARESDAPFSFIESARLVKATGEPLRALQQLENSMRVEGLLEDKDSQLVDLTMDNDEEAIRFKAKVSSLRARWMQESQRFVKGVVFKAYNYATHLDADWESGQFYIGRFQDEWFKDLCTNERKDLATRGTKMALFTVRAFARAINSGSKFIYQTVPRLLTLWLDLGQELSVSKTENFVKINKIVYDTMKSTPVWKWYIAFPQIVSRIGHPTDEVYETLSHLIVKVITEYPAQTLWLFVSTMKSQDSLRRKRAKEITDKLRNHPSLIKTKVPSIVNQMDTFAIDMLSLCERTVADGVHTLSMSKESPRLYGLKRSDLIIPLQESLIANLPPPSSSETSNHQPFPLQAPTFQQFQDEIPIMSSLAKPRKISVRGSDGQSYTFLAKPKDDLRKDARLMDFYGIINKLLRTKSESRRRQLRIRTYGVVTLNEECGLIQWVPDTRPVRPILADYYEARQIRTWSPEMGEATKKIKDMPTAKDDTKVIELFIKSCLSKCPPVFHEWFIETFPESSAWLSSRLNYGRTCAVMCMVGFILGLGDRHCENMLMDENCGDLIHVDFNMLFERGKTLDTPERVPFRLTHNLVDGLGATGVEGVFRISCELTLQLLQNNKDSLMSVLDAFIHDPLVEWEEEKRKLENAERSSKGGNPYRPHGRGREEKAKYDHEFKLQLARSSLSAIERKLKGMYSKGSERNVVSTETWSTSNLVELLIQEAMDLANLARMWPGWASWQ</sequence>
<dbReference type="SUPFAM" id="SSF48452">
    <property type="entry name" value="TPR-like"/>
    <property type="match status" value="1"/>
</dbReference>
<dbReference type="GO" id="GO:0005524">
    <property type="term" value="F:ATP binding"/>
    <property type="evidence" value="ECO:0007669"/>
    <property type="project" value="UniProtKB-KW"/>
</dbReference>
<evidence type="ECO:0000256" key="7">
    <source>
        <dbReference type="ARBA" id="ARBA00022763"/>
    </source>
</evidence>
<comment type="caution">
    <text evidence="18">The sequence shown here is derived from an EMBL/GenBank/DDBJ whole genome shotgun (WGS) entry which is preliminary data.</text>
</comment>
<keyword evidence="11" id="KW-0539">Nucleus</keyword>
<dbReference type="InterPro" id="IPR014009">
    <property type="entry name" value="PIK_FAT"/>
</dbReference>
<feature type="domain" description="FATC" evidence="17">
    <location>
        <begin position="2405"/>
        <end position="2437"/>
    </location>
</feature>
<evidence type="ECO:0000313" key="18">
    <source>
        <dbReference type="EMBL" id="KAF5371168.1"/>
    </source>
</evidence>
<feature type="region of interest" description="Disordered" evidence="14">
    <location>
        <begin position="2342"/>
        <end position="2365"/>
    </location>
</feature>
<dbReference type="EMBL" id="JAACJM010000009">
    <property type="protein sequence ID" value="KAF5371168.1"/>
    <property type="molecule type" value="Genomic_DNA"/>
</dbReference>
<keyword evidence="4" id="KW-0723">Serine/threonine-protein kinase</keyword>
<protein>
    <recommendedName>
        <fullName evidence="3">non-specific serine/threonine protein kinase</fullName>
        <ecNumber evidence="3">2.7.11.1</ecNumber>
    </recommendedName>
</protein>
<name>A0A8H5LVL1_9AGAR</name>
<dbReference type="InterPro" id="IPR036940">
    <property type="entry name" value="PI3/4_kinase_cat_sf"/>
</dbReference>
<dbReference type="InterPro" id="IPR011009">
    <property type="entry name" value="Kinase-like_dom_sf"/>
</dbReference>
<evidence type="ECO:0000259" key="17">
    <source>
        <dbReference type="PROSITE" id="PS51190"/>
    </source>
</evidence>
<dbReference type="GO" id="GO:0006281">
    <property type="term" value="P:DNA repair"/>
    <property type="evidence" value="ECO:0007669"/>
    <property type="project" value="UniProtKB-KW"/>
</dbReference>
<dbReference type="InterPro" id="IPR011990">
    <property type="entry name" value="TPR-like_helical_dom_sf"/>
</dbReference>
<organism evidence="18 19">
    <name type="scientific">Tetrapyrgos nigripes</name>
    <dbReference type="NCBI Taxonomy" id="182062"/>
    <lineage>
        <taxon>Eukaryota</taxon>
        <taxon>Fungi</taxon>
        <taxon>Dikarya</taxon>
        <taxon>Basidiomycota</taxon>
        <taxon>Agaricomycotina</taxon>
        <taxon>Agaricomycetes</taxon>
        <taxon>Agaricomycetidae</taxon>
        <taxon>Agaricales</taxon>
        <taxon>Marasmiineae</taxon>
        <taxon>Marasmiaceae</taxon>
        <taxon>Tetrapyrgos</taxon>
    </lineage>
</organism>
<evidence type="ECO:0000313" key="19">
    <source>
        <dbReference type="Proteomes" id="UP000559256"/>
    </source>
</evidence>
<dbReference type="Pfam" id="PF02260">
    <property type="entry name" value="FATC"/>
    <property type="match status" value="1"/>
</dbReference>
<evidence type="ECO:0000256" key="5">
    <source>
        <dbReference type="ARBA" id="ARBA00022679"/>
    </source>
</evidence>
<dbReference type="InterPro" id="IPR018936">
    <property type="entry name" value="PI3/4_kinase_CS"/>
</dbReference>
<dbReference type="GO" id="GO:0005694">
    <property type="term" value="C:chromosome"/>
    <property type="evidence" value="ECO:0007669"/>
    <property type="project" value="TreeGrafter"/>
</dbReference>
<keyword evidence="8" id="KW-0418">Kinase</keyword>
<evidence type="ECO:0000256" key="14">
    <source>
        <dbReference type="SAM" id="MobiDB-lite"/>
    </source>
</evidence>
<dbReference type="GO" id="GO:0004674">
    <property type="term" value="F:protein serine/threonine kinase activity"/>
    <property type="evidence" value="ECO:0007669"/>
    <property type="project" value="UniProtKB-KW"/>
</dbReference>
<dbReference type="PANTHER" id="PTHR11139">
    <property type="entry name" value="ATAXIA TELANGIECTASIA MUTATED ATM -RELATED"/>
    <property type="match status" value="1"/>
</dbReference>
<dbReference type="GO" id="GO:0000077">
    <property type="term" value="P:DNA damage checkpoint signaling"/>
    <property type="evidence" value="ECO:0007669"/>
    <property type="project" value="TreeGrafter"/>
</dbReference>
<accession>A0A8H5LVL1</accession>
<comment type="catalytic activity">
    <reaction evidence="13">
        <text>L-seryl-[protein] + ATP = O-phospho-L-seryl-[protein] + ADP + H(+)</text>
        <dbReference type="Rhea" id="RHEA:17989"/>
        <dbReference type="Rhea" id="RHEA-COMP:9863"/>
        <dbReference type="Rhea" id="RHEA-COMP:11604"/>
        <dbReference type="ChEBI" id="CHEBI:15378"/>
        <dbReference type="ChEBI" id="CHEBI:29999"/>
        <dbReference type="ChEBI" id="CHEBI:30616"/>
        <dbReference type="ChEBI" id="CHEBI:83421"/>
        <dbReference type="ChEBI" id="CHEBI:456216"/>
        <dbReference type="EC" id="2.7.11.1"/>
    </reaction>
</comment>
<dbReference type="PROSITE" id="PS51189">
    <property type="entry name" value="FAT"/>
    <property type="match status" value="1"/>
</dbReference>
<dbReference type="EC" id="2.7.11.1" evidence="3"/>
<evidence type="ECO:0000256" key="10">
    <source>
        <dbReference type="ARBA" id="ARBA00023204"/>
    </source>
</evidence>
<comment type="subcellular location">
    <subcellularLocation>
        <location evidence="1">Nucleus</location>
    </subcellularLocation>
</comment>
<dbReference type="Pfam" id="PF25030">
    <property type="entry name" value="M-HEAT_ATR"/>
    <property type="match status" value="1"/>
</dbReference>
<dbReference type="SMART" id="SM00802">
    <property type="entry name" value="UME"/>
    <property type="match status" value="1"/>
</dbReference>
<dbReference type="Pfam" id="PF02259">
    <property type="entry name" value="FAT"/>
    <property type="match status" value="1"/>
</dbReference>
<dbReference type="Pfam" id="PF23593">
    <property type="entry name" value="HEAT_ATR"/>
    <property type="match status" value="1"/>
</dbReference>
<comment type="similarity">
    <text evidence="2">Belongs to the PI3/PI4-kinase family. ATM subfamily.</text>
</comment>
<dbReference type="Pfam" id="PF08064">
    <property type="entry name" value="UME"/>
    <property type="match status" value="1"/>
</dbReference>
<feature type="domain" description="PI3K/PI4K catalytic" evidence="15">
    <location>
        <begin position="2062"/>
        <end position="2386"/>
    </location>
</feature>
<evidence type="ECO:0000256" key="4">
    <source>
        <dbReference type="ARBA" id="ARBA00022527"/>
    </source>
</evidence>
<dbReference type="PANTHER" id="PTHR11139:SF125">
    <property type="entry name" value="SERINE_THREONINE-PROTEIN KINASE MEC1"/>
    <property type="match status" value="1"/>
</dbReference>
<comment type="catalytic activity">
    <reaction evidence="12">
        <text>L-threonyl-[protein] + ATP = O-phospho-L-threonyl-[protein] + ADP + H(+)</text>
        <dbReference type="Rhea" id="RHEA:46608"/>
        <dbReference type="Rhea" id="RHEA-COMP:11060"/>
        <dbReference type="Rhea" id="RHEA-COMP:11605"/>
        <dbReference type="ChEBI" id="CHEBI:15378"/>
        <dbReference type="ChEBI" id="CHEBI:30013"/>
        <dbReference type="ChEBI" id="CHEBI:30616"/>
        <dbReference type="ChEBI" id="CHEBI:61977"/>
        <dbReference type="ChEBI" id="CHEBI:456216"/>
        <dbReference type="EC" id="2.7.11.1"/>
    </reaction>
</comment>
<keyword evidence="10" id="KW-0234">DNA repair</keyword>
<dbReference type="InterPro" id="IPR016024">
    <property type="entry name" value="ARM-type_fold"/>
</dbReference>
<dbReference type="InterPro" id="IPR003151">
    <property type="entry name" value="PIK-rel_kinase_FAT"/>
</dbReference>
<dbReference type="SUPFAM" id="SSF56112">
    <property type="entry name" value="Protein kinase-like (PK-like)"/>
    <property type="match status" value="1"/>
</dbReference>
<dbReference type="Pfam" id="PF00454">
    <property type="entry name" value="PI3_PI4_kinase"/>
    <property type="match status" value="1"/>
</dbReference>
<keyword evidence="19" id="KW-1185">Reference proteome</keyword>
<evidence type="ECO:0000256" key="2">
    <source>
        <dbReference type="ARBA" id="ARBA00010769"/>
    </source>
</evidence>
<dbReference type="SMART" id="SM00146">
    <property type="entry name" value="PI3Kc"/>
    <property type="match status" value="1"/>
</dbReference>
<evidence type="ECO:0000256" key="9">
    <source>
        <dbReference type="ARBA" id="ARBA00022840"/>
    </source>
</evidence>
<dbReference type="InterPro" id="IPR050517">
    <property type="entry name" value="DDR_Repair_Kinase"/>
</dbReference>
<dbReference type="PROSITE" id="PS51190">
    <property type="entry name" value="FATC"/>
    <property type="match status" value="1"/>
</dbReference>
<evidence type="ECO:0000259" key="15">
    <source>
        <dbReference type="PROSITE" id="PS50290"/>
    </source>
</evidence>
<dbReference type="InterPro" id="IPR011989">
    <property type="entry name" value="ARM-like"/>
</dbReference>
<gene>
    <name evidence="18" type="ORF">D9758_004152</name>
</gene>
<evidence type="ECO:0000256" key="1">
    <source>
        <dbReference type="ARBA" id="ARBA00004123"/>
    </source>
</evidence>
<dbReference type="SMART" id="SM01343">
    <property type="entry name" value="FATC"/>
    <property type="match status" value="1"/>
</dbReference>
<dbReference type="GO" id="GO:0000723">
    <property type="term" value="P:telomere maintenance"/>
    <property type="evidence" value="ECO:0007669"/>
    <property type="project" value="TreeGrafter"/>
</dbReference>
<dbReference type="CDD" id="cd00892">
    <property type="entry name" value="PIKKc_ATR"/>
    <property type="match status" value="1"/>
</dbReference>
<dbReference type="PROSITE" id="PS50290">
    <property type="entry name" value="PI3_4_KINASE_3"/>
    <property type="match status" value="1"/>
</dbReference>
<evidence type="ECO:0000256" key="13">
    <source>
        <dbReference type="ARBA" id="ARBA00048679"/>
    </source>
</evidence>
<dbReference type="SUPFAM" id="SSF48371">
    <property type="entry name" value="ARM repeat"/>
    <property type="match status" value="1"/>
</dbReference>
<dbReference type="InterPro" id="IPR057564">
    <property type="entry name" value="HEAT_ATR"/>
</dbReference>
<evidence type="ECO:0000256" key="12">
    <source>
        <dbReference type="ARBA" id="ARBA00047899"/>
    </source>
</evidence>
<dbReference type="InterPro" id="IPR012993">
    <property type="entry name" value="UME"/>
</dbReference>
<dbReference type="PROSITE" id="PS00916">
    <property type="entry name" value="PI3_4_KINASE_2"/>
    <property type="match status" value="1"/>
</dbReference>
<keyword evidence="7" id="KW-0227">DNA damage</keyword>
<evidence type="ECO:0000256" key="3">
    <source>
        <dbReference type="ARBA" id="ARBA00012513"/>
    </source>
</evidence>
<evidence type="ECO:0000259" key="16">
    <source>
        <dbReference type="PROSITE" id="PS51189"/>
    </source>
</evidence>
<evidence type="ECO:0000256" key="8">
    <source>
        <dbReference type="ARBA" id="ARBA00022777"/>
    </source>
</evidence>
<dbReference type="GO" id="GO:0005634">
    <property type="term" value="C:nucleus"/>
    <property type="evidence" value="ECO:0007669"/>
    <property type="project" value="UniProtKB-SubCell"/>
</dbReference>
<dbReference type="InterPro" id="IPR056802">
    <property type="entry name" value="ATR-like_M-HEAT"/>
</dbReference>
<dbReference type="Proteomes" id="UP000559256">
    <property type="component" value="Unassembled WGS sequence"/>
</dbReference>
<feature type="domain" description="FAT" evidence="16">
    <location>
        <begin position="1396"/>
        <end position="1953"/>
    </location>
</feature>